<dbReference type="Proteomes" id="UP001299068">
    <property type="component" value="Unassembled WGS sequence"/>
</dbReference>
<protein>
    <submittedName>
        <fullName evidence="2">Uncharacterized protein</fullName>
    </submittedName>
</protein>
<keyword evidence="1" id="KW-0175">Coiled coil</keyword>
<reference evidence="2 3" key="1">
    <citation type="journal article" date="2021" name="Cell Host Microbe">
        <title>in vivo commensal control of Clostridioides difficile virulence.</title>
        <authorList>
            <person name="Girinathan B.P."/>
            <person name="Dibenedetto N."/>
            <person name="Worley J.N."/>
            <person name="Peltier J."/>
            <person name="Arrieta-Ortiz M.L."/>
            <person name="Rupa Christinal Immanuel S."/>
            <person name="Lavin R."/>
            <person name="Delaney M.L."/>
            <person name="Cummins C."/>
            <person name="Hoffmann M."/>
            <person name="Luo Y."/>
            <person name="Gonzalez-Escalona N."/>
            <person name="Allard M."/>
            <person name="Onderdonk A.B."/>
            <person name="Gerber G.K."/>
            <person name="Sonenshein A.L."/>
            <person name="Baliga N."/>
            <person name="Dupuy B."/>
            <person name="Bry L."/>
        </authorList>
    </citation>
    <scope>NUCLEOTIDE SEQUENCE [LARGE SCALE GENOMIC DNA]</scope>
    <source>
        <strain evidence="2 3">DSM 599</strain>
    </source>
</reference>
<evidence type="ECO:0000256" key="1">
    <source>
        <dbReference type="SAM" id="Coils"/>
    </source>
</evidence>
<keyword evidence="3" id="KW-1185">Reference proteome</keyword>
<dbReference type="RefSeq" id="WP_221859517.1">
    <property type="nucleotide sequence ID" value="NZ_JAIKTU010000003.1"/>
</dbReference>
<gene>
    <name evidence="2" type="ORF">K5V21_04380</name>
</gene>
<organism evidence="2 3">
    <name type="scientific">Clostridium sardiniense</name>
    <name type="common">Clostridium absonum</name>
    <dbReference type="NCBI Taxonomy" id="29369"/>
    <lineage>
        <taxon>Bacteria</taxon>
        <taxon>Bacillati</taxon>
        <taxon>Bacillota</taxon>
        <taxon>Clostridia</taxon>
        <taxon>Eubacteriales</taxon>
        <taxon>Clostridiaceae</taxon>
        <taxon>Clostridium</taxon>
    </lineage>
</organism>
<proteinExistence type="predicted"/>
<comment type="caution">
    <text evidence="2">The sequence shown here is derived from an EMBL/GenBank/DDBJ whole genome shotgun (WGS) entry which is preliminary data.</text>
</comment>
<sequence length="147" mass="17554">MEDNLNRILCKTTKEYTVRRMKALLQKAKMQYKDYTNTLIDAEKEDYENELINEVEEANVDNPLHDKLDDLEDILKSLVNDCKEENIEINLQRAYKEFSNGFCNKCVDYLNREKLKEELIESILGFECQDKDMMNKIVEEWINNLMK</sequence>
<accession>A0ABS7KV50</accession>
<dbReference type="EMBL" id="JAIKTU010000003">
    <property type="protein sequence ID" value="MBY0754689.1"/>
    <property type="molecule type" value="Genomic_DNA"/>
</dbReference>
<feature type="coiled-coil region" evidence="1">
    <location>
        <begin position="18"/>
        <end position="88"/>
    </location>
</feature>
<evidence type="ECO:0000313" key="3">
    <source>
        <dbReference type="Proteomes" id="UP001299068"/>
    </source>
</evidence>
<name>A0ABS7KV50_CLOSR</name>
<evidence type="ECO:0000313" key="2">
    <source>
        <dbReference type="EMBL" id="MBY0754689.1"/>
    </source>
</evidence>